<dbReference type="AlphaFoldDB" id="A0A916YQ23"/>
<comment type="similarity">
    <text evidence="1">Belongs to the ROK (NagC/XylR) family.</text>
</comment>
<reference evidence="2" key="1">
    <citation type="journal article" date="2014" name="Int. J. Syst. Evol. Microbiol.">
        <title>Complete genome sequence of Corynebacterium casei LMG S-19264T (=DSM 44701T), isolated from a smear-ripened cheese.</title>
        <authorList>
            <consortium name="US DOE Joint Genome Institute (JGI-PGF)"/>
            <person name="Walter F."/>
            <person name="Albersmeier A."/>
            <person name="Kalinowski J."/>
            <person name="Ruckert C."/>
        </authorList>
    </citation>
    <scope>NUCLEOTIDE SEQUENCE</scope>
    <source>
        <strain evidence="2">CGMCC 1.15958</strain>
    </source>
</reference>
<dbReference type="InterPro" id="IPR000600">
    <property type="entry name" value="ROK"/>
</dbReference>
<keyword evidence="3" id="KW-1185">Reference proteome</keyword>
<sequence>MKVAIGIDLGGTNVKGVLMREDGEILKQHYIPTKDDAEGKWRENVLEMVNFLKDFHQKPIDFIGLSAPGLANADNKCIAHLPNRLFGLENFIWEEYFGTKTLVLNDAHAALMAEAKFGIMQGYKHAILLTLGTGVGGGIMINGQLYQGLSQMAGHLGHISLNANDDELSILGMSGSLEYAIGNCSIERRSIGRFQSTHELVKAYQNNDSFATWLWLDSVRKLAIAIASLINALSPEIIVLAGGITTAGDALFKPLNEFIELFEFRPKGKTTLIKHAKFADLSGAIGAAAFVFDKV</sequence>
<dbReference type="Gene3D" id="3.30.420.40">
    <property type="match status" value="2"/>
</dbReference>
<dbReference type="Proteomes" id="UP000609064">
    <property type="component" value="Unassembled WGS sequence"/>
</dbReference>
<protein>
    <submittedName>
        <fullName evidence="2">Glucokinase</fullName>
    </submittedName>
</protein>
<dbReference type="InterPro" id="IPR049874">
    <property type="entry name" value="ROK_cs"/>
</dbReference>
<proteinExistence type="inferred from homology"/>
<evidence type="ECO:0000313" key="2">
    <source>
        <dbReference type="EMBL" id="GGD55763.1"/>
    </source>
</evidence>
<organism evidence="2 3">
    <name type="scientific">Emticicia aquatilis</name>
    <dbReference type="NCBI Taxonomy" id="1537369"/>
    <lineage>
        <taxon>Bacteria</taxon>
        <taxon>Pseudomonadati</taxon>
        <taxon>Bacteroidota</taxon>
        <taxon>Cytophagia</taxon>
        <taxon>Cytophagales</taxon>
        <taxon>Leadbetterellaceae</taxon>
        <taxon>Emticicia</taxon>
    </lineage>
</organism>
<comment type="caution">
    <text evidence="2">The sequence shown here is derived from an EMBL/GenBank/DDBJ whole genome shotgun (WGS) entry which is preliminary data.</text>
</comment>
<evidence type="ECO:0000313" key="3">
    <source>
        <dbReference type="Proteomes" id="UP000609064"/>
    </source>
</evidence>
<dbReference type="CDD" id="cd23763">
    <property type="entry name" value="ASKHA_ATPase_ROK"/>
    <property type="match status" value="1"/>
</dbReference>
<dbReference type="RefSeq" id="WP_188765905.1">
    <property type="nucleotide sequence ID" value="NZ_BMKK01000003.1"/>
</dbReference>
<dbReference type="SUPFAM" id="SSF53067">
    <property type="entry name" value="Actin-like ATPase domain"/>
    <property type="match status" value="1"/>
</dbReference>
<dbReference type="InterPro" id="IPR043129">
    <property type="entry name" value="ATPase_NBD"/>
</dbReference>
<dbReference type="EMBL" id="BMKK01000003">
    <property type="protein sequence ID" value="GGD55763.1"/>
    <property type="molecule type" value="Genomic_DNA"/>
</dbReference>
<evidence type="ECO:0000256" key="1">
    <source>
        <dbReference type="ARBA" id="ARBA00006479"/>
    </source>
</evidence>
<accession>A0A916YQ23</accession>
<dbReference type="PROSITE" id="PS01125">
    <property type="entry name" value="ROK"/>
    <property type="match status" value="1"/>
</dbReference>
<name>A0A916YQ23_9BACT</name>
<gene>
    <name evidence="2" type="primary">glcK</name>
    <name evidence="2" type="ORF">GCM10011514_19810</name>
</gene>
<dbReference type="PANTHER" id="PTHR18964">
    <property type="entry name" value="ROK (REPRESSOR, ORF, KINASE) FAMILY"/>
    <property type="match status" value="1"/>
</dbReference>
<dbReference type="Pfam" id="PF00480">
    <property type="entry name" value="ROK"/>
    <property type="match status" value="1"/>
</dbReference>
<reference evidence="2" key="2">
    <citation type="submission" date="2020-09" db="EMBL/GenBank/DDBJ databases">
        <authorList>
            <person name="Sun Q."/>
            <person name="Zhou Y."/>
        </authorList>
    </citation>
    <scope>NUCLEOTIDE SEQUENCE</scope>
    <source>
        <strain evidence="2">CGMCC 1.15958</strain>
    </source>
</reference>
<dbReference type="PANTHER" id="PTHR18964:SF149">
    <property type="entry name" value="BIFUNCTIONAL UDP-N-ACETYLGLUCOSAMINE 2-EPIMERASE_N-ACETYLMANNOSAMINE KINASE"/>
    <property type="match status" value="1"/>
</dbReference>